<dbReference type="WBParaSite" id="RSKR_0001039700.1">
    <property type="protein sequence ID" value="RSKR_0001039700.1"/>
    <property type="gene ID" value="RSKR_0001039700"/>
</dbReference>
<dbReference type="Proteomes" id="UP000095286">
    <property type="component" value="Unplaced"/>
</dbReference>
<proteinExistence type="predicted"/>
<evidence type="ECO:0000313" key="1">
    <source>
        <dbReference type="Proteomes" id="UP000095286"/>
    </source>
</evidence>
<sequence length="185" mass="21362">MAKYIPKFQLIWAEDSQNGIGKNGTLPWNLPKEMAHFKKTTMEVSSPDKMNMVIMGKKSYDSIPAKFRPLAKRFNVVLSRTLAELDEGNLMITNSLDKVIKKLAEDIQFRESIEHVFVIGGRQIYNEVLLTPFVDKLIVTKIRSSFDCDVIFPDFARENFAKISQNEEVVNEKGIEYSIEYYQKQ</sequence>
<protein>
    <submittedName>
        <fullName evidence="2">Dihydrofolate reductase</fullName>
    </submittedName>
</protein>
<evidence type="ECO:0000313" key="2">
    <source>
        <dbReference type="WBParaSite" id="RSKR_0001039700.1"/>
    </source>
</evidence>
<organism evidence="1 2">
    <name type="scientific">Rhabditophanes sp. KR3021</name>
    <dbReference type="NCBI Taxonomy" id="114890"/>
    <lineage>
        <taxon>Eukaryota</taxon>
        <taxon>Metazoa</taxon>
        <taxon>Ecdysozoa</taxon>
        <taxon>Nematoda</taxon>
        <taxon>Chromadorea</taxon>
        <taxon>Rhabditida</taxon>
        <taxon>Tylenchina</taxon>
        <taxon>Panagrolaimomorpha</taxon>
        <taxon>Strongyloidoidea</taxon>
        <taxon>Alloionematidae</taxon>
        <taxon>Rhabditophanes</taxon>
    </lineage>
</organism>
<reference evidence="2" key="1">
    <citation type="submission" date="2016-11" db="UniProtKB">
        <authorList>
            <consortium name="WormBaseParasite"/>
        </authorList>
    </citation>
    <scope>IDENTIFICATION</scope>
    <source>
        <strain evidence="2">KR3021</strain>
    </source>
</reference>
<accession>A0AC35UED9</accession>
<name>A0AC35UED9_9BILA</name>